<organism evidence="1 2">
    <name type="scientific">Rotaria sordida</name>
    <dbReference type="NCBI Taxonomy" id="392033"/>
    <lineage>
        <taxon>Eukaryota</taxon>
        <taxon>Metazoa</taxon>
        <taxon>Spiralia</taxon>
        <taxon>Gnathifera</taxon>
        <taxon>Rotifera</taxon>
        <taxon>Eurotatoria</taxon>
        <taxon>Bdelloidea</taxon>
        <taxon>Philodinida</taxon>
        <taxon>Philodinidae</taxon>
        <taxon>Rotaria</taxon>
    </lineage>
</organism>
<proteinExistence type="predicted"/>
<comment type="caution">
    <text evidence="1">The sequence shown here is derived from an EMBL/GenBank/DDBJ whole genome shotgun (WGS) entry which is preliminary data.</text>
</comment>
<protein>
    <submittedName>
        <fullName evidence="1">Uncharacterized protein</fullName>
    </submittedName>
</protein>
<reference evidence="1" key="1">
    <citation type="submission" date="2021-02" db="EMBL/GenBank/DDBJ databases">
        <authorList>
            <person name="Nowell W R."/>
        </authorList>
    </citation>
    <scope>NUCLEOTIDE SEQUENCE</scope>
</reference>
<feature type="non-terminal residue" evidence="1">
    <location>
        <position position="1"/>
    </location>
</feature>
<evidence type="ECO:0000313" key="1">
    <source>
        <dbReference type="EMBL" id="CAF4317026.1"/>
    </source>
</evidence>
<gene>
    <name evidence="1" type="ORF">FNK824_LOCUS41199</name>
</gene>
<dbReference type="EMBL" id="CAJOBE010038219">
    <property type="protein sequence ID" value="CAF4317026.1"/>
    <property type="molecule type" value="Genomic_DNA"/>
</dbReference>
<sequence length="63" mass="7389">HVQQKTIDYVQTVKETIQLKTNGSIRDVNTKLRKRGYTTSKGSAWRVKNELILKWSKRQTVQT</sequence>
<name>A0A820J0A2_9BILA</name>
<accession>A0A820J0A2</accession>
<dbReference type="AlphaFoldDB" id="A0A820J0A2"/>
<dbReference type="Proteomes" id="UP000663874">
    <property type="component" value="Unassembled WGS sequence"/>
</dbReference>
<evidence type="ECO:0000313" key="2">
    <source>
        <dbReference type="Proteomes" id="UP000663874"/>
    </source>
</evidence>